<keyword evidence="6 8" id="KW-1133">Transmembrane helix</keyword>
<name>A0A1Y0D594_9GAMM</name>
<gene>
    <name evidence="11" type="ORF">CBP31_06870</name>
</gene>
<dbReference type="EMBL" id="CP021377">
    <property type="protein sequence ID" value="ART82377.1"/>
    <property type="molecule type" value="Genomic_DNA"/>
</dbReference>
<dbReference type="OrthoDB" id="9806127at2"/>
<protein>
    <submittedName>
        <fullName evidence="11">Metal ABC transporter permease</fullName>
    </submittedName>
</protein>
<dbReference type="GO" id="GO:0034040">
    <property type="term" value="F:ATPase-coupled lipid transmembrane transporter activity"/>
    <property type="evidence" value="ECO:0007669"/>
    <property type="project" value="TreeGrafter"/>
</dbReference>
<dbReference type="InterPro" id="IPR036640">
    <property type="entry name" value="ABC1_TM_sf"/>
</dbReference>
<evidence type="ECO:0000256" key="6">
    <source>
        <dbReference type="ARBA" id="ARBA00022989"/>
    </source>
</evidence>
<feature type="transmembrane region" description="Helical" evidence="8">
    <location>
        <begin position="151"/>
        <end position="174"/>
    </location>
</feature>
<dbReference type="CDD" id="cd18582">
    <property type="entry name" value="ABC_6TM_ATM1_ABCB7"/>
    <property type="match status" value="1"/>
</dbReference>
<keyword evidence="5" id="KW-0067">ATP-binding</keyword>
<feature type="domain" description="ABC transporter" evidence="9">
    <location>
        <begin position="359"/>
        <end position="593"/>
    </location>
</feature>
<dbReference type="InterPro" id="IPR027417">
    <property type="entry name" value="P-loop_NTPase"/>
</dbReference>
<evidence type="ECO:0000259" key="9">
    <source>
        <dbReference type="PROSITE" id="PS50893"/>
    </source>
</evidence>
<dbReference type="GO" id="GO:0140359">
    <property type="term" value="F:ABC-type transporter activity"/>
    <property type="evidence" value="ECO:0007669"/>
    <property type="project" value="InterPro"/>
</dbReference>
<dbReference type="InterPro" id="IPR003593">
    <property type="entry name" value="AAA+_ATPase"/>
</dbReference>
<dbReference type="PANTHER" id="PTHR24221">
    <property type="entry name" value="ATP-BINDING CASSETTE SUB-FAMILY B"/>
    <property type="match status" value="1"/>
</dbReference>
<dbReference type="GO" id="GO:0005524">
    <property type="term" value="F:ATP binding"/>
    <property type="evidence" value="ECO:0007669"/>
    <property type="project" value="UniProtKB-KW"/>
</dbReference>
<feature type="domain" description="ABC transmembrane type-1" evidence="10">
    <location>
        <begin position="35"/>
        <end position="325"/>
    </location>
</feature>
<dbReference type="SMART" id="SM00382">
    <property type="entry name" value="AAA"/>
    <property type="match status" value="1"/>
</dbReference>
<comment type="subcellular location">
    <subcellularLocation>
        <location evidence="1">Cell membrane</location>
        <topology evidence="1">Multi-pass membrane protein</topology>
    </subcellularLocation>
</comment>
<keyword evidence="7 8" id="KW-0472">Membrane</keyword>
<organism evidence="11 12">
    <name type="scientific">Oceanisphaera profunda</name>
    <dbReference type="NCBI Taxonomy" id="1416627"/>
    <lineage>
        <taxon>Bacteria</taxon>
        <taxon>Pseudomonadati</taxon>
        <taxon>Pseudomonadota</taxon>
        <taxon>Gammaproteobacteria</taxon>
        <taxon>Aeromonadales</taxon>
        <taxon>Aeromonadaceae</taxon>
        <taxon>Oceanisphaera</taxon>
    </lineage>
</organism>
<dbReference type="KEGG" id="opf:CBP31_06870"/>
<dbReference type="PROSITE" id="PS50929">
    <property type="entry name" value="ABC_TM1F"/>
    <property type="match status" value="1"/>
</dbReference>
<dbReference type="InterPro" id="IPR017871">
    <property type="entry name" value="ABC_transporter-like_CS"/>
</dbReference>
<dbReference type="Gene3D" id="1.20.1560.10">
    <property type="entry name" value="ABC transporter type 1, transmembrane domain"/>
    <property type="match status" value="1"/>
</dbReference>
<dbReference type="InterPro" id="IPR039421">
    <property type="entry name" value="Type_1_exporter"/>
</dbReference>
<dbReference type="Pfam" id="PF00664">
    <property type="entry name" value="ABC_membrane"/>
    <property type="match status" value="1"/>
</dbReference>
<dbReference type="InterPro" id="IPR003439">
    <property type="entry name" value="ABC_transporter-like_ATP-bd"/>
</dbReference>
<evidence type="ECO:0000256" key="4">
    <source>
        <dbReference type="ARBA" id="ARBA00022741"/>
    </source>
</evidence>
<evidence type="ECO:0000256" key="2">
    <source>
        <dbReference type="ARBA" id="ARBA00022448"/>
    </source>
</evidence>
<evidence type="ECO:0000256" key="7">
    <source>
        <dbReference type="ARBA" id="ARBA00023136"/>
    </source>
</evidence>
<dbReference type="PROSITE" id="PS00211">
    <property type="entry name" value="ABC_TRANSPORTER_1"/>
    <property type="match status" value="1"/>
</dbReference>
<dbReference type="GO" id="GO:0016887">
    <property type="term" value="F:ATP hydrolysis activity"/>
    <property type="evidence" value="ECO:0007669"/>
    <property type="project" value="InterPro"/>
</dbReference>
<dbReference type="AlphaFoldDB" id="A0A1Y0D594"/>
<keyword evidence="2" id="KW-0813">Transport</keyword>
<dbReference type="PROSITE" id="PS50893">
    <property type="entry name" value="ABC_TRANSPORTER_2"/>
    <property type="match status" value="1"/>
</dbReference>
<proteinExistence type="predicted"/>
<reference evidence="11 12" key="1">
    <citation type="journal article" date="2014" name="Int. J. Syst. Evol. Microbiol.">
        <title>Oceanisphaera profunda sp. nov., a marine bacterium isolated from deep-sea sediment, and emended description of the genus Oceanisphaera.</title>
        <authorList>
            <person name="Xu Z."/>
            <person name="Zhang X.Y."/>
            <person name="Su H.N."/>
            <person name="Yu Z.C."/>
            <person name="Liu C."/>
            <person name="Li H."/>
            <person name="Chen X.L."/>
            <person name="Song X.Y."/>
            <person name="Xie B.B."/>
            <person name="Qin Q.L."/>
            <person name="Zhou B.C."/>
            <person name="Shi M."/>
            <person name="Huang Y."/>
            <person name="Zhang Y.Z."/>
        </authorList>
    </citation>
    <scope>NUCLEOTIDE SEQUENCE [LARGE SCALE GENOMIC DNA]</scope>
    <source>
        <strain evidence="11 12">SM1222</strain>
    </source>
</reference>
<sequence length="601" mass="66822">MRHGSFNPEADDTQFNWQTLRTLLPYLLEYRLRIVLALACLVAAKVASVGLPFILKHIVDAMDKGVASEGVAKILVLPLGLLLAYGVMRLANVLLGEIRDALFGRVTERAMRRIGLAVFKHLHRLELDFHLNRNTGGLSRDVERGVSGVSFLLRFMVFNIVPTLFEIALVIGVLLVNYSIWFALVTFVAVVLYIGWSVVATDWRTGYVRAANLADSQSNTRAVDSLLNFETVKYFTNERYEAERYDTDLAQWEVARRNNRLSLFALNGGQALIIAVAMTIMMILAGKNVVAGTMTLGDFVLINAFMMQLFMPLNFLGFVYREMKSSMANVERMFALLRRDPTINDAPQATELAISQGAIEFKDVSFGYGPERTILQQVSFSVRAQQKVAVVGASGSGKSTLVKLLFRFYDVNNGSILIDGQDIRHVTQGSLRQAIGIVPQDTVLFNASIFDNIRYGRISATDEEVMEAIRLAHLADFIARLPQGANTLVGERGLKLSGGEKQRVAIARTILKRPAILVFDEATSSLDSRSEQSILQAIAEVSRGQTSLVIAHRLSTVVDADHILVMDHGRIVEQGNHEVLLAKQGRYAQLWHIQRQQQAPE</sequence>
<evidence type="ECO:0000313" key="11">
    <source>
        <dbReference type="EMBL" id="ART82377.1"/>
    </source>
</evidence>
<keyword evidence="4" id="KW-0547">Nucleotide-binding</keyword>
<feature type="transmembrane region" description="Helical" evidence="8">
    <location>
        <begin position="180"/>
        <end position="199"/>
    </location>
</feature>
<dbReference type="FunFam" id="3.40.50.300:FF:000186">
    <property type="entry name" value="ATP-binding cassette sub-family B member 7, mitochondrial"/>
    <property type="match status" value="1"/>
</dbReference>
<dbReference type="GO" id="GO:0005886">
    <property type="term" value="C:plasma membrane"/>
    <property type="evidence" value="ECO:0007669"/>
    <property type="project" value="UniProtKB-SubCell"/>
</dbReference>
<feature type="transmembrane region" description="Helical" evidence="8">
    <location>
        <begin position="299"/>
        <end position="320"/>
    </location>
</feature>
<feature type="transmembrane region" description="Helical" evidence="8">
    <location>
        <begin position="34"/>
        <end position="55"/>
    </location>
</feature>
<keyword evidence="3 8" id="KW-0812">Transmembrane</keyword>
<evidence type="ECO:0000256" key="3">
    <source>
        <dbReference type="ARBA" id="ARBA00022692"/>
    </source>
</evidence>
<dbReference type="Gene3D" id="3.40.50.300">
    <property type="entry name" value="P-loop containing nucleotide triphosphate hydrolases"/>
    <property type="match status" value="1"/>
</dbReference>
<dbReference type="SUPFAM" id="SSF52540">
    <property type="entry name" value="P-loop containing nucleoside triphosphate hydrolases"/>
    <property type="match status" value="1"/>
</dbReference>
<feature type="transmembrane region" description="Helical" evidence="8">
    <location>
        <begin position="261"/>
        <end position="284"/>
    </location>
</feature>
<keyword evidence="12" id="KW-1185">Reference proteome</keyword>
<evidence type="ECO:0000256" key="1">
    <source>
        <dbReference type="ARBA" id="ARBA00004651"/>
    </source>
</evidence>
<accession>A0A1Y0D594</accession>
<evidence type="ECO:0000259" key="10">
    <source>
        <dbReference type="PROSITE" id="PS50929"/>
    </source>
</evidence>
<evidence type="ECO:0000256" key="5">
    <source>
        <dbReference type="ARBA" id="ARBA00022840"/>
    </source>
</evidence>
<dbReference type="InterPro" id="IPR011527">
    <property type="entry name" value="ABC1_TM_dom"/>
</dbReference>
<feature type="transmembrane region" description="Helical" evidence="8">
    <location>
        <begin position="75"/>
        <end position="95"/>
    </location>
</feature>
<dbReference type="RefSeq" id="WP_087035751.1">
    <property type="nucleotide sequence ID" value="NZ_CP021377.1"/>
</dbReference>
<dbReference type="Pfam" id="PF00005">
    <property type="entry name" value="ABC_tran"/>
    <property type="match status" value="1"/>
</dbReference>
<dbReference type="PANTHER" id="PTHR24221:SF632">
    <property type="entry name" value="ATP-DEPENDENT LIPID A-CORE FLIPPASE"/>
    <property type="match status" value="1"/>
</dbReference>
<dbReference type="SUPFAM" id="SSF90123">
    <property type="entry name" value="ABC transporter transmembrane region"/>
    <property type="match status" value="1"/>
</dbReference>
<dbReference type="Proteomes" id="UP000243937">
    <property type="component" value="Chromosome"/>
</dbReference>
<evidence type="ECO:0000256" key="8">
    <source>
        <dbReference type="SAM" id="Phobius"/>
    </source>
</evidence>
<evidence type="ECO:0000313" key="12">
    <source>
        <dbReference type="Proteomes" id="UP000243937"/>
    </source>
</evidence>